<accession>A0ABN9MEY0</accession>
<evidence type="ECO:0000256" key="4">
    <source>
        <dbReference type="ARBA" id="ARBA00040419"/>
    </source>
</evidence>
<dbReference type="PANTHER" id="PTHR44196:SF1">
    <property type="entry name" value="DEHYDROGENASE_REDUCTASE SDR FAMILY MEMBER 7B"/>
    <property type="match status" value="1"/>
</dbReference>
<name>A0ABN9MEY0_9NEOB</name>
<dbReference type="Gene3D" id="3.40.50.720">
    <property type="entry name" value="NAD(P)-binding Rossmann-like Domain"/>
    <property type="match status" value="1"/>
</dbReference>
<evidence type="ECO:0000256" key="5">
    <source>
        <dbReference type="ARBA" id="ARBA00043014"/>
    </source>
</evidence>
<comment type="similarity">
    <text evidence="1 6">Belongs to the short-chain dehydrogenases/reductases (SDR) family.</text>
</comment>
<feature type="transmembrane region" description="Helical" evidence="7">
    <location>
        <begin position="25"/>
        <end position="44"/>
    </location>
</feature>
<dbReference type="InterPro" id="IPR036291">
    <property type="entry name" value="NAD(P)-bd_dom_sf"/>
</dbReference>
<reference evidence="8" key="1">
    <citation type="submission" date="2023-07" db="EMBL/GenBank/DDBJ databases">
        <authorList>
            <person name="Stuckert A."/>
        </authorList>
    </citation>
    <scope>NUCLEOTIDE SEQUENCE</scope>
</reference>
<dbReference type="Pfam" id="PF00106">
    <property type="entry name" value="adh_short"/>
    <property type="match status" value="2"/>
</dbReference>
<dbReference type="PRINTS" id="PR00081">
    <property type="entry name" value="GDHRDH"/>
</dbReference>
<keyword evidence="9" id="KW-1185">Reference proteome</keyword>
<evidence type="ECO:0000256" key="6">
    <source>
        <dbReference type="RuleBase" id="RU000363"/>
    </source>
</evidence>
<protein>
    <recommendedName>
        <fullName evidence="4">Dehydrogenase/reductase SDR family member 7B</fullName>
    </recommendedName>
    <alternativeName>
        <fullName evidence="5">Short-chain dehydrogenase/reductase family 32C member 1</fullName>
    </alternativeName>
</protein>
<evidence type="ECO:0000256" key="1">
    <source>
        <dbReference type="ARBA" id="ARBA00006484"/>
    </source>
</evidence>
<evidence type="ECO:0000313" key="8">
    <source>
        <dbReference type="EMBL" id="CAJ0965321.1"/>
    </source>
</evidence>
<dbReference type="InterPro" id="IPR002347">
    <property type="entry name" value="SDR_fam"/>
</dbReference>
<proteinExistence type="inferred from homology"/>
<dbReference type="Proteomes" id="UP001176940">
    <property type="component" value="Unassembled WGS sequence"/>
</dbReference>
<dbReference type="CDD" id="cd05332">
    <property type="entry name" value="11beta-HSD1_like_SDR_c"/>
    <property type="match status" value="1"/>
</dbReference>
<comment type="function">
    <text evidence="3">Putative oxidoreductase.</text>
</comment>
<dbReference type="EMBL" id="CAUEEQ010066505">
    <property type="protein sequence ID" value="CAJ0965321.1"/>
    <property type="molecule type" value="Genomic_DNA"/>
</dbReference>
<dbReference type="PANTHER" id="PTHR44196">
    <property type="entry name" value="DEHYDROGENASE/REDUCTASE SDR FAMILY MEMBER 7B"/>
    <property type="match status" value="1"/>
</dbReference>
<dbReference type="PRINTS" id="PR00080">
    <property type="entry name" value="SDRFAMILY"/>
</dbReference>
<dbReference type="PROSITE" id="PS00061">
    <property type="entry name" value="ADH_SHORT"/>
    <property type="match status" value="1"/>
</dbReference>
<dbReference type="SUPFAM" id="SSF51735">
    <property type="entry name" value="NAD(P)-binding Rossmann-fold domains"/>
    <property type="match status" value="1"/>
</dbReference>
<sequence>MDYVFFFFLSIRKGFLGPPRKLMDLTSWVIIPFLFGSIGIYGLVRLLRRLRSSAYIQDAVVVITGATSGLGKECAKVFYKAGAQLVLCGRNEEGLKDLINELCRIRKGSVQGSYSLARDSDESHTAILGTAPGTEERSVRLHVFLCDRTLQSECRQQRRVLPCDTHPSLAQFHKPHIVIFDLSDVEAVANAAKEILQLVGKVDILINNAGISYRGTILNTKVSVDRMIMDTNYFGPVALTKALLPSMIKNKRGHIVAISSVQGKISIPFRSAYSASKHATQAFCDCLRAEMVPHDIAVTVVSPGYIQTNLSLNAVTDDGSRYGVMDKNTAEGRTPEEVARIVFRAVGERSKDVLVAGLVPTLAVYLRALAPKIFFSIMAARAKKERKFKDA</sequence>
<keyword evidence="7" id="KW-0472">Membrane</keyword>
<evidence type="ECO:0000313" key="9">
    <source>
        <dbReference type="Proteomes" id="UP001176940"/>
    </source>
</evidence>
<keyword evidence="7" id="KW-1133">Transmembrane helix</keyword>
<keyword evidence="2" id="KW-0560">Oxidoreductase</keyword>
<keyword evidence="7" id="KW-0812">Transmembrane</keyword>
<evidence type="ECO:0000256" key="2">
    <source>
        <dbReference type="ARBA" id="ARBA00023002"/>
    </source>
</evidence>
<gene>
    <name evidence="8" type="ORF">RIMI_LOCUS20154525</name>
</gene>
<organism evidence="8 9">
    <name type="scientific">Ranitomeya imitator</name>
    <name type="common">mimic poison frog</name>
    <dbReference type="NCBI Taxonomy" id="111125"/>
    <lineage>
        <taxon>Eukaryota</taxon>
        <taxon>Metazoa</taxon>
        <taxon>Chordata</taxon>
        <taxon>Craniata</taxon>
        <taxon>Vertebrata</taxon>
        <taxon>Euteleostomi</taxon>
        <taxon>Amphibia</taxon>
        <taxon>Batrachia</taxon>
        <taxon>Anura</taxon>
        <taxon>Neobatrachia</taxon>
        <taxon>Hyloidea</taxon>
        <taxon>Dendrobatidae</taxon>
        <taxon>Dendrobatinae</taxon>
        <taxon>Ranitomeya</taxon>
    </lineage>
</organism>
<evidence type="ECO:0000256" key="3">
    <source>
        <dbReference type="ARBA" id="ARBA00037096"/>
    </source>
</evidence>
<evidence type="ECO:0000256" key="7">
    <source>
        <dbReference type="SAM" id="Phobius"/>
    </source>
</evidence>
<comment type="caution">
    <text evidence="8">The sequence shown here is derived from an EMBL/GenBank/DDBJ whole genome shotgun (WGS) entry which is preliminary data.</text>
</comment>
<dbReference type="InterPro" id="IPR020904">
    <property type="entry name" value="Sc_DH/Rdtase_CS"/>
</dbReference>